<comment type="caution">
    <text evidence="2">The sequence shown here is derived from an EMBL/GenBank/DDBJ whole genome shotgun (WGS) entry which is preliminary data.</text>
</comment>
<sequence length="56" mass="6334">MNLPNMIYPIIDDGGMDTTQYNLEVTINVIRYITLAVFSFVLGVKVLFPIKEVKEG</sequence>
<organism evidence="2 3">
    <name type="scientific">Marinilactibacillus psychrotolerans</name>
    <dbReference type="NCBI Taxonomy" id="191770"/>
    <lineage>
        <taxon>Bacteria</taxon>
        <taxon>Bacillati</taxon>
        <taxon>Bacillota</taxon>
        <taxon>Bacilli</taxon>
        <taxon>Lactobacillales</taxon>
        <taxon>Carnobacteriaceae</taxon>
        <taxon>Marinilactibacillus</taxon>
    </lineage>
</organism>
<evidence type="ECO:0000256" key="1">
    <source>
        <dbReference type="SAM" id="Phobius"/>
    </source>
</evidence>
<name>A0ABW8UPP2_9LACT</name>
<dbReference type="EMBL" id="JBGQQK010000026">
    <property type="protein sequence ID" value="MFL2103387.1"/>
    <property type="molecule type" value="Genomic_DNA"/>
</dbReference>
<gene>
    <name evidence="2" type="ORF">ACEN37_08960</name>
</gene>
<proteinExistence type="predicted"/>
<keyword evidence="3" id="KW-1185">Reference proteome</keyword>
<keyword evidence="1" id="KW-0812">Transmembrane</keyword>
<evidence type="ECO:0000313" key="2">
    <source>
        <dbReference type="EMBL" id="MFL2103387.1"/>
    </source>
</evidence>
<feature type="transmembrane region" description="Helical" evidence="1">
    <location>
        <begin position="29"/>
        <end position="48"/>
    </location>
</feature>
<keyword evidence="1" id="KW-0472">Membrane</keyword>
<protein>
    <submittedName>
        <fullName evidence="2">Uncharacterized protein</fullName>
    </submittedName>
</protein>
<dbReference type="Proteomes" id="UP001625374">
    <property type="component" value="Unassembled WGS sequence"/>
</dbReference>
<evidence type="ECO:0000313" key="3">
    <source>
        <dbReference type="Proteomes" id="UP001625374"/>
    </source>
</evidence>
<reference evidence="2 3" key="1">
    <citation type="submission" date="2024-08" db="EMBL/GenBank/DDBJ databases">
        <authorList>
            <person name="Arias E."/>
        </authorList>
    </citation>
    <scope>NUCLEOTIDE SEQUENCE [LARGE SCALE GENOMIC DNA]</scope>
    <source>
        <strain evidence="2 3">FAM 24106</strain>
    </source>
</reference>
<dbReference type="RefSeq" id="WP_171034340.1">
    <property type="nucleotide sequence ID" value="NZ_JBGQQH010000009.1"/>
</dbReference>
<accession>A0ABW8UPP2</accession>
<keyword evidence="1" id="KW-1133">Transmembrane helix</keyword>